<dbReference type="SUPFAM" id="SSF56112">
    <property type="entry name" value="Protein kinase-like (PK-like)"/>
    <property type="match status" value="1"/>
</dbReference>
<accession>A0ABY7JTM6</accession>
<gene>
    <name evidence="2" type="ORF">M6B22_15400</name>
</gene>
<keyword evidence="3" id="KW-1185">Reference proteome</keyword>
<dbReference type="EMBL" id="CP097463">
    <property type="protein sequence ID" value="WAX55914.1"/>
    <property type="molecule type" value="Genomic_DNA"/>
</dbReference>
<evidence type="ECO:0000313" key="3">
    <source>
        <dbReference type="Proteomes" id="UP001164693"/>
    </source>
</evidence>
<organism evidence="2 3">
    <name type="scientific">Jatrophihabitans cynanchi</name>
    <dbReference type="NCBI Taxonomy" id="2944128"/>
    <lineage>
        <taxon>Bacteria</taxon>
        <taxon>Bacillati</taxon>
        <taxon>Actinomycetota</taxon>
        <taxon>Actinomycetes</taxon>
        <taxon>Jatrophihabitantales</taxon>
        <taxon>Jatrophihabitantaceae</taxon>
        <taxon>Jatrophihabitans</taxon>
    </lineage>
</organism>
<dbReference type="RefSeq" id="WP_269442439.1">
    <property type="nucleotide sequence ID" value="NZ_CP097463.1"/>
</dbReference>
<dbReference type="Pfam" id="PF01636">
    <property type="entry name" value="APH"/>
    <property type="match status" value="1"/>
</dbReference>
<proteinExistence type="predicted"/>
<protein>
    <submittedName>
        <fullName evidence="2">Phosphotransferase</fullName>
    </submittedName>
</protein>
<dbReference type="Gene3D" id="3.90.1200.10">
    <property type="match status" value="1"/>
</dbReference>
<dbReference type="Proteomes" id="UP001164693">
    <property type="component" value="Chromosome"/>
</dbReference>
<name>A0ABY7JTM6_9ACTN</name>
<sequence length="313" mass="34829">MAESSSAPSARAGGAPFGEIYVRFPPRWHNVLVPIGPAAATTTAMSLYTASKPIPLAAQYGLWLAAKAIGGRALPGPRETWSLPFPRSVTASMWAAWARAVGREPDGIAIYERLQSGRQNLTLMVCAGARSMLVRIRRDPASLELERAISTIAHERGTRCFRVPRLIESGQIDEWHWVGYEAMSSRPHAPRFRLDGDGYQEISALVEVAIRRAAEVPDHWRGAHRDLTPWNLRRGRGTTWLIDWEDADLAPPHADAVYLRAIASALRPGPPRRMRLRPEEREASTYWAAIIADRETSPVEQRLRQRLLALLGG</sequence>
<feature type="domain" description="Aminoglycoside phosphotransferase" evidence="1">
    <location>
        <begin position="194"/>
        <end position="265"/>
    </location>
</feature>
<evidence type="ECO:0000313" key="2">
    <source>
        <dbReference type="EMBL" id="WAX55914.1"/>
    </source>
</evidence>
<reference evidence="2" key="1">
    <citation type="submission" date="2022-05" db="EMBL/GenBank/DDBJ databases">
        <title>Jatrophihabitans sp. SB3-54 whole genome sequence.</title>
        <authorList>
            <person name="Suh M.K."/>
            <person name="Eom M.K."/>
            <person name="Kim J.S."/>
            <person name="Kim H.S."/>
            <person name="Do H.E."/>
            <person name="Shin Y.K."/>
            <person name="Lee J.-S."/>
        </authorList>
    </citation>
    <scope>NUCLEOTIDE SEQUENCE</scope>
    <source>
        <strain evidence="2">SB3-54</strain>
    </source>
</reference>
<evidence type="ECO:0000259" key="1">
    <source>
        <dbReference type="Pfam" id="PF01636"/>
    </source>
</evidence>
<dbReference type="InterPro" id="IPR011009">
    <property type="entry name" value="Kinase-like_dom_sf"/>
</dbReference>
<dbReference type="InterPro" id="IPR002575">
    <property type="entry name" value="Aminoglycoside_PTrfase"/>
</dbReference>